<accession>A0A7W5UWN1</accession>
<evidence type="ECO:0000313" key="2">
    <source>
        <dbReference type="Proteomes" id="UP000579945"/>
    </source>
</evidence>
<evidence type="ECO:0000313" key="1">
    <source>
        <dbReference type="EMBL" id="MBB3724364.1"/>
    </source>
</evidence>
<reference evidence="1 2" key="1">
    <citation type="submission" date="2020-08" db="EMBL/GenBank/DDBJ databases">
        <title>Sequencing the genomes of 1000 actinobacteria strains.</title>
        <authorList>
            <person name="Klenk H.-P."/>
        </authorList>
    </citation>
    <scope>NUCLEOTIDE SEQUENCE [LARGE SCALE GENOMIC DNA]</scope>
    <source>
        <strain evidence="1 2">DSM 44320</strain>
    </source>
</reference>
<organism evidence="1 2">
    <name type="scientific">Nonomuraea dietziae</name>
    <dbReference type="NCBI Taxonomy" id="65515"/>
    <lineage>
        <taxon>Bacteria</taxon>
        <taxon>Bacillati</taxon>
        <taxon>Actinomycetota</taxon>
        <taxon>Actinomycetes</taxon>
        <taxon>Streptosporangiales</taxon>
        <taxon>Streptosporangiaceae</taxon>
        <taxon>Nonomuraea</taxon>
    </lineage>
</organism>
<sequence>MLLRRLYVLVFIEHGIRRLHLAGVTAHPTEAWVVQQARTW</sequence>
<name>A0A7W5UWN1_9ACTN</name>
<gene>
    <name evidence="1" type="ORF">FHR33_000224</name>
</gene>
<proteinExistence type="predicted"/>
<dbReference type="GeneID" id="95396265"/>
<dbReference type="EMBL" id="JACIBV010000001">
    <property type="protein sequence ID" value="MBB3724364.1"/>
    <property type="molecule type" value="Genomic_DNA"/>
</dbReference>
<comment type="caution">
    <text evidence="1">The sequence shown here is derived from an EMBL/GenBank/DDBJ whole genome shotgun (WGS) entry which is preliminary data.</text>
</comment>
<keyword evidence="2" id="KW-1185">Reference proteome</keyword>
<dbReference type="AlphaFoldDB" id="A0A7W5UWN1"/>
<dbReference type="RefSeq" id="WP_281388129.1">
    <property type="nucleotide sequence ID" value="NZ_JACIBV010000001.1"/>
</dbReference>
<protein>
    <submittedName>
        <fullName evidence="1">Uncharacterized protein</fullName>
    </submittedName>
</protein>
<dbReference type="Proteomes" id="UP000579945">
    <property type="component" value="Unassembled WGS sequence"/>
</dbReference>